<dbReference type="Gene3D" id="1.25.40.10">
    <property type="entry name" value="Tetratricopeptide repeat domain"/>
    <property type="match status" value="1"/>
</dbReference>
<keyword evidence="1" id="KW-0677">Repeat</keyword>
<dbReference type="PANTHER" id="PTHR47936:SF1">
    <property type="entry name" value="PENTATRICOPEPTIDE REPEAT-CONTAINING PROTEIN GUN1, CHLOROPLASTIC"/>
    <property type="match status" value="1"/>
</dbReference>
<accession>A0ABN9T8Q7</accession>
<evidence type="ECO:0000313" key="4">
    <source>
        <dbReference type="Proteomes" id="UP001189429"/>
    </source>
</evidence>
<protein>
    <recommendedName>
        <fullName evidence="5">Pentacotripeptide-repeat region of PRORP domain-containing protein</fullName>
    </recommendedName>
</protein>
<dbReference type="NCBIfam" id="TIGR00756">
    <property type="entry name" value="PPR"/>
    <property type="match status" value="1"/>
</dbReference>
<gene>
    <name evidence="3" type="ORF">PCOR1329_LOCUS36678</name>
</gene>
<evidence type="ECO:0000256" key="1">
    <source>
        <dbReference type="ARBA" id="ARBA00022737"/>
    </source>
</evidence>
<evidence type="ECO:0008006" key="5">
    <source>
        <dbReference type="Google" id="ProtNLM"/>
    </source>
</evidence>
<dbReference type="Pfam" id="PF13812">
    <property type="entry name" value="PPR_3"/>
    <property type="match status" value="1"/>
</dbReference>
<organism evidence="3 4">
    <name type="scientific">Prorocentrum cordatum</name>
    <dbReference type="NCBI Taxonomy" id="2364126"/>
    <lineage>
        <taxon>Eukaryota</taxon>
        <taxon>Sar</taxon>
        <taxon>Alveolata</taxon>
        <taxon>Dinophyceae</taxon>
        <taxon>Prorocentrales</taxon>
        <taxon>Prorocentraceae</taxon>
        <taxon>Prorocentrum</taxon>
    </lineage>
</organism>
<dbReference type="InterPro" id="IPR011990">
    <property type="entry name" value="TPR-like_helical_dom_sf"/>
</dbReference>
<dbReference type="PANTHER" id="PTHR47936">
    <property type="entry name" value="PPR_LONG DOMAIN-CONTAINING PROTEIN"/>
    <property type="match status" value="1"/>
</dbReference>
<evidence type="ECO:0000256" key="2">
    <source>
        <dbReference type="PROSITE-ProRule" id="PRU00708"/>
    </source>
</evidence>
<reference evidence="3" key="1">
    <citation type="submission" date="2023-10" db="EMBL/GenBank/DDBJ databases">
        <authorList>
            <person name="Chen Y."/>
            <person name="Shah S."/>
            <person name="Dougan E. K."/>
            <person name="Thang M."/>
            <person name="Chan C."/>
        </authorList>
    </citation>
    <scope>NUCLEOTIDE SEQUENCE [LARGE SCALE GENOMIC DNA]</scope>
</reference>
<dbReference type="EMBL" id="CAUYUJ010014459">
    <property type="protein sequence ID" value="CAK0841497.1"/>
    <property type="molecule type" value="Genomic_DNA"/>
</dbReference>
<name>A0ABN9T8Q7_9DINO</name>
<dbReference type="InterPro" id="IPR002885">
    <property type="entry name" value="PPR_rpt"/>
</dbReference>
<proteinExistence type="predicted"/>
<dbReference type="Proteomes" id="UP001189429">
    <property type="component" value="Unassembled WGS sequence"/>
</dbReference>
<keyword evidence="4" id="KW-1185">Reference proteome</keyword>
<dbReference type="PROSITE" id="PS51375">
    <property type="entry name" value="PPR"/>
    <property type="match status" value="1"/>
</dbReference>
<feature type="repeat" description="PPR" evidence="2">
    <location>
        <begin position="81"/>
        <end position="115"/>
    </location>
</feature>
<evidence type="ECO:0000313" key="3">
    <source>
        <dbReference type="EMBL" id="CAK0841497.1"/>
    </source>
</evidence>
<sequence length="135" mass="14674">MLEVRPGFRHGGSSLEATIKSCGRIKQWNAALQLFLEASRLRSTATPGQYLATVGACGKGRQWQRALALLAEMWEAKLEPNVVGYSAGISACEKGEQWQRALTLLAEMRVEKLEPDSATMLGSARARKARSVSGP</sequence>
<comment type="caution">
    <text evidence="3">The sequence shown here is derived from an EMBL/GenBank/DDBJ whole genome shotgun (WGS) entry which is preliminary data.</text>
</comment>